<feature type="domain" description="Amidohydrolase 3" evidence="1">
    <location>
        <begin position="47"/>
        <end position="506"/>
    </location>
</feature>
<gene>
    <name evidence="2" type="ORF">FB557_1560</name>
</gene>
<dbReference type="AlphaFoldDB" id="A0A560WEC0"/>
<dbReference type="SUPFAM" id="SSF51556">
    <property type="entry name" value="Metallo-dependent hydrolases"/>
    <property type="match status" value="1"/>
</dbReference>
<name>A0A560WEC0_9MICO</name>
<dbReference type="Gene3D" id="3.10.310.70">
    <property type="match status" value="1"/>
</dbReference>
<accession>A0A560WEC0</accession>
<dbReference type="Gene3D" id="3.20.20.140">
    <property type="entry name" value="Metal-dependent hydrolases"/>
    <property type="match status" value="1"/>
</dbReference>
<dbReference type="OrthoDB" id="3238066at2"/>
<dbReference type="InterPro" id="IPR013108">
    <property type="entry name" value="Amidohydro_3"/>
</dbReference>
<dbReference type="PANTHER" id="PTHR22642">
    <property type="entry name" value="IMIDAZOLONEPROPIONASE"/>
    <property type="match status" value="1"/>
</dbReference>
<dbReference type="InterPro" id="IPR032466">
    <property type="entry name" value="Metal_Hydrolase"/>
</dbReference>
<dbReference type="RefSeq" id="WP_144857007.1">
    <property type="nucleotide sequence ID" value="NZ_BAAAYT010000001.1"/>
</dbReference>
<dbReference type="EMBL" id="VIUW01000002">
    <property type="protein sequence ID" value="TWD16019.1"/>
    <property type="molecule type" value="Genomic_DNA"/>
</dbReference>
<dbReference type="Proteomes" id="UP000315628">
    <property type="component" value="Unassembled WGS sequence"/>
</dbReference>
<evidence type="ECO:0000313" key="2">
    <source>
        <dbReference type="EMBL" id="TWD16019.1"/>
    </source>
</evidence>
<comment type="caution">
    <text evidence="2">The sequence shown here is derived from an EMBL/GenBank/DDBJ whole genome shotgun (WGS) entry which is preliminary data.</text>
</comment>
<dbReference type="Gene3D" id="2.30.40.10">
    <property type="entry name" value="Urease, subunit C, domain 1"/>
    <property type="match status" value="1"/>
</dbReference>
<protein>
    <recommendedName>
        <fullName evidence="1">Amidohydrolase 3 domain-containing protein</fullName>
    </recommendedName>
</protein>
<dbReference type="Pfam" id="PF07969">
    <property type="entry name" value="Amidohydro_3"/>
    <property type="match status" value="1"/>
</dbReference>
<evidence type="ECO:0000259" key="1">
    <source>
        <dbReference type="Pfam" id="PF07969"/>
    </source>
</evidence>
<dbReference type="InterPro" id="IPR011059">
    <property type="entry name" value="Metal-dep_hydrolase_composite"/>
</dbReference>
<keyword evidence="3" id="KW-1185">Reference proteome</keyword>
<sequence>MTHRILVTGARPVAALGARVGEEPVDLLIEGGRITRVAPGLRVPGAEVIDAGGAFAIPGLWDGHVHMSQWAAVHRRIDLADTSGPEDVLARVAEHLASEGEGGDRATLVEGFGWRLAGWSRLPGTAALDGVCGDRPVVLISGDCHGGWLSSAAYRALGVPVREGHVDEDDWFELWARLDEIPQDEDAISGSMRRAMTGAAAKGVIGLVDFEISDGRLEWPARVARGLDLLRVRTAVYTPELDGALAAGVRTGDVLDELGLITMGPLKVISDGSLNTRTAYCCDPFVSEDDLAEPRGKSNIAPEELAPLLRRAQDAGLEVAVHAIGDAALADALTAIESSGARGSIEHVQLARPAEVSRMAALGLVASVQPAHLLDDREISEALWSDRLERCFPFGELRDAGITLRLGSDAPVAPLDPWLAMAAAVHRSADQRPPWSPAHALTPAQALLASTDGQRLRPGDRGDVVLLDGDPFADIDISDAAATADVAARLSETRVQATVLDGRITFGG</sequence>
<dbReference type="GO" id="GO:0016810">
    <property type="term" value="F:hydrolase activity, acting on carbon-nitrogen (but not peptide) bonds"/>
    <property type="evidence" value="ECO:0007669"/>
    <property type="project" value="InterPro"/>
</dbReference>
<organism evidence="2 3">
    <name type="scientific">Marihabitans asiaticum</name>
    <dbReference type="NCBI Taxonomy" id="415218"/>
    <lineage>
        <taxon>Bacteria</taxon>
        <taxon>Bacillati</taxon>
        <taxon>Actinomycetota</taxon>
        <taxon>Actinomycetes</taxon>
        <taxon>Micrococcales</taxon>
        <taxon>Intrasporangiaceae</taxon>
        <taxon>Marihabitans</taxon>
    </lineage>
</organism>
<dbReference type="SUPFAM" id="SSF51338">
    <property type="entry name" value="Composite domain of metallo-dependent hydrolases"/>
    <property type="match status" value="1"/>
</dbReference>
<evidence type="ECO:0000313" key="3">
    <source>
        <dbReference type="Proteomes" id="UP000315628"/>
    </source>
</evidence>
<proteinExistence type="predicted"/>
<reference evidence="2 3" key="1">
    <citation type="submission" date="2019-06" db="EMBL/GenBank/DDBJ databases">
        <title>Sequencing the genomes of 1000 actinobacteria strains.</title>
        <authorList>
            <person name="Klenk H.-P."/>
        </authorList>
    </citation>
    <scope>NUCLEOTIDE SEQUENCE [LARGE SCALE GENOMIC DNA]</scope>
    <source>
        <strain evidence="2 3">DSM 18935</strain>
    </source>
</reference>
<dbReference type="PANTHER" id="PTHR22642:SF2">
    <property type="entry name" value="PROTEIN LONG AFTER FAR-RED 3"/>
    <property type="match status" value="1"/>
</dbReference>